<evidence type="ECO:0008006" key="3">
    <source>
        <dbReference type="Google" id="ProtNLM"/>
    </source>
</evidence>
<evidence type="ECO:0000313" key="1">
    <source>
        <dbReference type="EMBL" id="KAJ8611939.1"/>
    </source>
</evidence>
<proteinExistence type="predicted"/>
<evidence type="ECO:0000313" key="2">
    <source>
        <dbReference type="Proteomes" id="UP001230188"/>
    </source>
</evidence>
<organism evidence="1 2">
    <name type="scientific">Chrysophaeum taylorii</name>
    <dbReference type="NCBI Taxonomy" id="2483200"/>
    <lineage>
        <taxon>Eukaryota</taxon>
        <taxon>Sar</taxon>
        <taxon>Stramenopiles</taxon>
        <taxon>Ochrophyta</taxon>
        <taxon>Pelagophyceae</taxon>
        <taxon>Pelagomonadales</taxon>
        <taxon>Pelagomonadaceae</taxon>
        <taxon>Chrysophaeum</taxon>
    </lineage>
</organism>
<dbReference type="SUPFAM" id="SSF143791">
    <property type="entry name" value="DUSP-like"/>
    <property type="match status" value="1"/>
</dbReference>
<comment type="caution">
    <text evidence="1">The sequence shown here is derived from an EMBL/GenBank/DDBJ whole genome shotgun (WGS) entry which is preliminary data.</text>
</comment>
<gene>
    <name evidence="1" type="ORF">CTAYLR_004370</name>
</gene>
<dbReference type="Gene3D" id="3.30.2230.10">
    <property type="entry name" value="DUSP-like"/>
    <property type="match status" value="1"/>
</dbReference>
<dbReference type="EMBL" id="JAQMWT010000059">
    <property type="protein sequence ID" value="KAJ8611939.1"/>
    <property type="molecule type" value="Genomic_DNA"/>
</dbReference>
<dbReference type="Proteomes" id="UP001230188">
    <property type="component" value="Unassembled WGS sequence"/>
</dbReference>
<name>A0AAD7ULU5_9STRA</name>
<protein>
    <recommendedName>
        <fullName evidence="3">DUSP domain-containing protein</fullName>
    </recommendedName>
</protein>
<dbReference type="AlphaFoldDB" id="A0AAD7ULU5"/>
<dbReference type="InterPro" id="IPR035927">
    <property type="entry name" value="DUSP-like_sf"/>
</dbReference>
<reference evidence="1" key="1">
    <citation type="submission" date="2023-01" db="EMBL/GenBank/DDBJ databases">
        <title>Metagenome sequencing of chrysophaentin producing Chrysophaeum taylorii.</title>
        <authorList>
            <person name="Davison J."/>
            <person name="Bewley C."/>
        </authorList>
    </citation>
    <scope>NUCLEOTIDE SEQUENCE</scope>
    <source>
        <strain evidence="1">NIES-1699</strain>
    </source>
</reference>
<sequence>MLLVLMALTTPILSLRPPAKPGEFYLAERLYPSSYSLPMRKYVGGDERAQWLADWRAIAECFARLQPRGVVDATSSWDQTRLATLLRDACSDELSFMPESVVIRSGQLPSPFALALVDAAFCAAHARPDRYARMREYTLAQYVPGRGADVSERLGAHRVAAVSDLAASARFGTSAIGRWFDPATPEYDAMVRCHNVEFPVKHPDWRSRGLASDLVLHEPFGVLRRGEDARNRDLELKMVLEAEIETESLFGKKDGQPHVEADAKDDEDRVFAEDWRVIDAQWLHRWLAFVHYNKQAPAPGPMRNEDLVYADENGTRVAASFGASERSFLVECPWP</sequence>
<keyword evidence="2" id="KW-1185">Reference proteome</keyword>
<accession>A0AAD7ULU5</accession>